<dbReference type="AlphaFoldDB" id="A0A7X6RV05"/>
<dbReference type="PIRSF" id="PIRSF006431">
    <property type="entry name" value="Pept_S33"/>
    <property type="match status" value="1"/>
</dbReference>
<dbReference type="GO" id="GO:0006508">
    <property type="term" value="P:proteolysis"/>
    <property type="evidence" value="ECO:0007669"/>
    <property type="project" value="UniProtKB-KW"/>
</dbReference>
<name>A0A7X6RV05_9MYCO</name>
<keyword evidence="5" id="KW-0963">Cytoplasm</keyword>
<evidence type="ECO:0000256" key="6">
    <source>
        <dbReference type="ARBA" id="ARBA00022670"/>
    </source>
</evidence>
<feature type="active site" description="Proton donor" evidence="8">
    <location>
        <position position="329"/>
    </location>
</feature>
<comment type="subcellular location">
    <subcellularLocation>
        <location evidence="2">Cytoplasm</location>
    </subcellularLocation>
</comment>
<evidence type="ECO:0000256" key="8">
    <source>
        <dbReference type="PIRSR" id="PIRSR006431-1"/>
    </source>
</evidence>
<dbReference type="SUPFAM" id="SSF53474">
    <property type="entry name" value="alpha/beta-Hydrolases"/>
    <property type="match status" value="1"/>
</dbReference>
<dbReference type="InterPro" id="IPR002410">
    <property type="entry name" value="Peptidase_S33"/>
</dbReference>
<dbReference type="InterPro" id="IPR029058">
    <property type="entry name" value="AB_hydrolase_fold"/>
</dbReference>
<dbReference type="EC" id="3.4.11.5" evidence="9"/>
<dbReference type="Gene3D" id="3.40.50.1820">
    <property type="entry name" value="alpha/beta hydrolase"/>
    <property type="match status" value="1"/>
</dbReference>
<evidence type="ECO:0000256" key="4">
    <source>
        <dbReference type="ARBA" id="ARBA00022438"/>
    </source>
</evidence>
<feature type="region of interest" description="Disordered" evidence="10">
    <location>
        <begin position="345"/>
        <end position="365"/>
    </location>
</feature>
<proteinExistence type="inferred from homology"/>
<dbReference type="InterPro" id="IPR005944">
    <property type="entry name" value="Pro_iminopeptidase"/>
</dbReference>
<keyword evidence="6 9" id="KW-0645">Protease</keyword>
<comment type="catalytic activity">
    <reaction evidence="1 9">
        <text>Release of N-terminal proline from a peptide.</text>
        <dbReference type="EC" id="3.4.11.5"/>
    </reaction>
</comment>
<protein>
    <recommendedName>
        <fullName evidence="9">Proline iminopeptidase</fullName>
        <ecNumber evidence="9">3.4.11.5</ecNumber>
    </recommendedName>
</protein>
<gene>
    <name evidence="12" type="primary">pip</name>
    <name evidence="12" type="ORF">HGA11_03800</name>
</gene>
<feature type="domain" description="AB hydrolase-1" evidence="11">
    <location>
        <begin position="66"/>
        <end position="330"/>
    </location>
</feature>
<dbReference type="Proteomes" id="UP000518188">
    <property type="component" value="Unassembled WGS sequence"/>
</dbReference>
<feature type="active site" description="Nucleophile" evidence="8">
    <location>
        <position position="145"/>
    </location>
</feature>
<dbReference type="GO" id="GO:0005737">
    <property type="term" value="C:cytoplasm"/>
    <property type="evidence" value="ECO:0007669"/>
    <property type="project" value="UniProtKB-SubCell"/>
</dbReference>
<evidence type="ECO:0000256" key="5">
    <source>
        <dbReference type="ARBA" id="ARBA00022490"/>
    </source>
</evidence>
<evidence type="ECO:0000313" key="13">
    <source>
        <dbReference type="Proteomes" id="UP000518188"/>
    </source>
</evidence>
<dbReference type="InterPro" id="IPR000073">
    <property type="entry name" value="AB_hydrolase_1"/>
</dbReference>
<comment type="caution">
    <text evidence="12">The sequence shown here is derived from an EMBL/GenBank/DDBJ whole genome shotgun (WGS) entry which is preliminary data.</text>
</comment>
<evidence type="ECO:0000256" key="1">
    <source>
        <dbReference type="ARBA" id="ARBA00001585"/>
    </source>
</evidence>
<evidence type="ECO:0000256" key="2">
    <source>
        <dbReference type="ARBA" id="ARBA00004496"/>
    </source>
</evidence>
<dbReference type="Pfam" id="PF00561">
    <property type="entry name" value="Abhydrolase_1"/>
    <property type="match status" value="1"/>
</dbReference>
<dbReference type="PANTHER" id="PTHR43722:SF1">
    <property type="entry name" value="PROLINE IMINOPEPTIDASE"/>
    <property type="match status" value="1"/>
</dbReference>
<dbReference type="PANTHER" id="PTHR43722">
    <property type="entry name" value="PROLINE IMINOPEPTIDASE"/>
    <property type="match status" value="1"/>
</dbReference>
<evidence type="ECO:0000313" key="12">
    <source>
        <dbReference type="EMBL" id="NKZ10090.1"/>
    </source>
</evidence>
<dbReference type="PRINTS" id="PR00793">
    <property type="entry name" value="PROAMNOPTASE"/>
</dbReference>
<evidence type="ECO:0000256" key="10">
    <source>
        <dbReference type="SAM" id="MobiDB-lite"/>
    </source>
</evidence>
<evidence type="ECO:0000256" key="9">
    <source>
        <dbReference type="RuleBase" id="RU003421"/>
    </source>
</evidence>
<comment type="similarity">
    <text evidence="3 9">Belongs to the peptidase S33 family.</text>
</comment>
<reference evidence="12 13" key="1">
    <citation type="submission" date="2020-04" db="EMBL/GenBank/DDBJ databases">
        <title>MicrobeNet Type strains.</title>
        <authorList>
            <person name="Nicholson A.C."/>
        </authorList>
    </citation>
    <scope>NUCLEOTIDE SEQUENCE [LARGE SCALE GENOMIC DNA]</scope>
    <source>
        <strain evidence="12 13">ATCC 700731</strain>
    </source>
</reference>
<dbReference type="NCBIfam" id="TIGR01249">
    <property type="entry name" value="pro_imino_pep_1"/>
    <property type="match status" value="1"/>
</dbReference>
<feature type="active site" evidence="8">
    <location>
        <position position="301"/>
    </location>
</feature>
<dbReference type="EMBL" id="JAAXPJ010000001">
    <property type="protein sequence ID" value="NKZ10090.1"/>
    <property type="molecule type" value="Genomic_DNA"/>
</dbReference>
<evidence type="ECO:0000256" key="3">
    <source>
        <dbReference type="ARBA" id="ARBA00010088"/>
    </source>
</evidence>
<evidence type="ECO:0000256" key="7">
    <source>
        <dbReference type="ARBA" id="ARBA00022801"/>
    </source>
</evidence>
<sequence length="365" mass="39861">MASTDLRAPPPRGIQLPDSYPPPPVPSQLVAAESFREAPVHDEGLLDVGDGNRMYWQSRGNPDGRPVLIVHGGPGSGRSRNAHKSFDPEQFRVISFDQRGCGDSIPSAAEPTTDMGCNTTEHLLADIELLREHLGCDQWLLYGGSWASTLILAYAQRHPERVTGIILVGVTMSRPQEIGWLYHGLRLLLPAEWERFRSGVPAEARGSNLVEAYRRLMESPDGATREQAAHDWCAWEDAVIAHENLGKPGQYSDKTDAAKLAFVRICTHYFAHNAWLDDGQLLRDAHRLAEIPGVLIHGRLDLSGPLLTAWELAQAWPAAKLRVIEDAGHTGSPAMAEAIADAIAGLTAGGPPSDEKNRWTGPPSR</sequence>
<organism evidence="12 13">
    <name type="scientific">Mycolicibacterium septicum DSM 44393</name>
    <dbReference type="NCBI Taxonomy" id="1341646"/>
    <lineage>
        <taxon>Bacteria</taxon>
        <taxon>Bacillati</taxon>
        <taxon>Actinomycetota</taxon>
        <taxon>Actinomycetes</taxon>
        <taxon>Mycobacteriales</taxon>
        <taxon>Mycobacteriaceae</taxon>
        <taxon>Mycolicibacterium</taxon>
    </lineage>
</organism>
<keyword evidence="7 9" id="KW-0378">Hydrolase</keyword>
<dbReference type="GO" id="GO:0004177">
    <property type="term" value="F:aminopeptidase activity"/>
    <property type="evidence" value="ECO:0007669"/>
    <property type="project" value="UniProtKB-KW"/>
</dbReference>
<feature type="region of interest" description="Disordered" evidence="10">
    <location>
        <begin position="1"/>
        <end position="27"/>
    </location>
</feature>
<accession>A0A7X6RV05</accession>
<evidence type="ECO:0000259" key="11">
    <source>
        <dbReference type="Pfam" id="PF00561"/>
    </source>
</evidence>
<keyword evidence="4 9" id="KW-0031">Aminopeptidase</keyword>